<name>A0ABR5AZP8_BACBA</name>
<dbReference type="Proteomes" id="UP000031982">
    <property type="component" value="Unassembled WGS sequence"/>
</dbReference>
<accession>A0ABR5AZP8</accession>
<sequence>MLNVLLYSLAGRHFQTAWLVRPSIMFFVCAAHYVAGSRRENELAEGGIWGH</sequence>
<dbReference type="EMBL" id="JXLP01000001">
    <property type="protein sequence ID" value="KIL80213.1"/>
    <property type="molecule type" value="Genomic_DNA"/>
</dbReference>
<protein>
    <submittedName>
        <fullName evidence="1">Uncharacterized protein</fullName>
    </submittedName>
</protein>
<gene>
    <name evidence="1" type="ORF">SD77_0061</name>
</gene>
<comment type="caution">
    <text evidence="1">The sequence shown here is derived from an EMBL/GenBank/DDBJ whole genome shotgun (WGS) entry which is preliminary data.</text>
</comment>
<proteinExistence type="predicted"/>
<evidence type="ECO:0000313" key="2">
    <source>
        <dbReference type="Proteomes" id="UP000031982"/>
    </source>
</evidence>
<keyword evidence="2" id="KW-1185">Reference proteome</keyword>
<evidence type="ECO:0000313" key="1">
    <source>
        <dbReference type="EMBL" id="KIL80213.1"/>
    </source>
</evidence>
<organism evidence="1 2">
    <name type="scientific">Bacillus badius</name>
    <dbReference type="NCBI Taxonomy" id="1455"/>
    <lineage>
        <taxon>Bacteria</taxon>
        <taxon>Bacillati</taxon>
        <taxon>Bacillota</taxon>
        <taxon>Bacilli</taxon>
        <taxon>Bacillales</taxon>
        <taxon>Bacillaceae</taxon>
        <taxon>Pseudobacillus</taxon>
    </lineage>
</organism>
<reference evidence="1 2" key="1">
    <citation type="submission" date="2015-01" db="EMBL/GenBank/DDBJ databases">
        <title>Genome Assembly of Bacillus badius MTCC 1458.</title>
        <authorList>
            <person name="Verma A."/>
            <person name="Khatri I."/>
            <person name="Mual P."/>
            <person name="Subramanian S."/>
            <person name="Krishnamurthi S."/>
        </authorList>
    </citation>
    <scope>NUCLEOTIDE SEQUENCE [LARGE SCALE GENOMIC DNA]</scope>
    <source>
        <strain evidence="1 2">MTCC 1458</strain>
    </source>
</reference>